<dbReference type="Gene3D" id="3.20.20.80">
    <property type="entry name" value="Glycosidases"/>
    <property type="match status" value="1"/>
</dbReference>
<evidence type="ECO:0000259" key="14">
    <source>
        <dbReference type="PROSITE" id="PS51760"/>
    </source>
</evidence>
<keyword evidence="8 12" id="KW-0119">Carbohydrate metabolism</keyword>
<comment type="subcellular location">
    <subcellularLocation>
        <location evidence="2">Secreted</location>
    </subcellularLocation>
</comment>
<evidence type="ECO:0000256" key="10">
    <source>
        <dbReference type="ARBA" id="ARBA00023326"/>
    </source>
</evidence>
<keyword evidence="9 12" id="KW-0326">Glycosidase</keyword>
<evidence type="ECO:0000256" key="2">
    <source>
        <dbReference type="ARBA" id="ARBA00004613"/>
    </source>
</evidence>
<evidence type="ECO:0000256" key="13">
    <source>
        <dbReference type="SAM" id="SignalP"/>
    </source>
</evidence>
<dbReference type="SUPFAM" id="SSF51445">
    <property type="entry name" value="(Trans)glycosidases"/>
    <property type="match status" value="1"/>
</dbReference>
<dbReference type="Proteomes" id="UP001303889">
    <property type="component" value="Unassembled WGS sequence"/>
</dbReference>
<dbReference type="InterPro" id="IPR031158">
    <property type="entry name" value="GH10_AS"/>
</dbReference>
<dbReference type="InterPro" id="IPR044846">
    <property type="entry name" value="GH10"/>
</dbReference>
<dbReference type="PROSITE" id="PS51318">
    <property type="entry name" value="TAT"/>
    <property type="match status" value="1"/>
</dbReference>
<dbReference type="PRINTS" id="PR00134">
    <property type="entry name" value="GLHYDRLASE10"/>
</dbReference>
<feature type="domain" description="GH10" evidence="14">
    <location>
        <begin position="29"/>
        <end position="360"/>
    </location>
</feature>
<sequence>MTKPRRALLTALTLLAGAGAVAAAAVTETAQNATATNATREEDGLHSLMVKAGKMYFGTATDVNTFNDTPYQAIVSNKNMFGMITAENSMKWAAIQTSPDTYSYADADQVVAKAKANGQQMRCHTLVYTQLPSFVEKASWTNETLIAAMQTYVKNVVQHFKGACYAWDVVIEALGDSEEKHYRDSIWSQNIGPAFIPIAFAAAAEADPEAKLYYSDYNLEFFPDKASAVVDIVKDLQARKIKIDGVGFEGHLIVGATPSRTDLAASLRLFTDLGLEVAFTELDIRHASLPPSDADLKKQADGYVAVVGACLDVPRCVGVTVWEFTDKYSWIPNSLQHQGDALLWTADYKPKPAYDAVMALLRAATNTTTGADGTTAGDSKSGVGRVSVGSVLGGFLGTALISVWLLL</sequence>
<gene>
    <name evidence="15" type="ORF">C8A05DRAFT_18325</name>
</gene>
<comment type="similarity">
    <text evidence="4 12">Belongs to the glycosyl hydrolase 10 (cellulase F) family.</text>
</comment>
<dbReference type="EC" id="3.2.1.8" evidence="12"/>
<proteinExistence type="inferred from homology"/>
<name>A0AAN6ME15_9PEZI</name>
<dbReference type="PROSITE" id="PS51760">
    <property type="entry name" value="GH10_2"/>
    <property type="match status" value="1"/>
</dbReference>
<keyword evidence="16" id="KW-1185">Reference proteome</keyword>
<dbReference type="EMBL" id="MU855818">
    <property type="protein sequence ID" value="KAK3899212.1"/>
    <property type="molecule type" value="Genomic_DNA"/>
</dbReference>
<organism evidence="15 16">
    <name type="scientific">Staphylotrichum tortipilum</name>
    <dbReference type="NCBI Taxonomy" id="2831512"/>
    <lineage>
        <taxon>Eukaryota</taxon>
        <taxon>Fungi</taxon>
        <taxon>Dikarya</taxon>
        <taxon>Ascomycota</taxon>
        <taxon>Pezizomycotina</taxon>
        <taxon>Sordariomycetes</taxon>
        <taxon>Sordariomycetidae</taxon>
        <taxon>Sordariales</taxon>
        <taxon>Chaetomiaceae</taxon>
        <taxon>Staphylotrichum</taxon>
    </lineage>
</organism>
<dbReference type="GO" id="GO:0045493">
    <property type="term" value="P:xylan catabolic process"/>
    <property type="evidence" value="ECO:0007669"/>
    <property type="project" value="UniProtKB-KW"/>
</dbReference>
<dbReference type="PANTHER" id="PTHR31490:SF35">
    <property type="entry name" value="ENDO-1,4-BETA-XYLANASE"/>
    <property type="match status" value="1"/>
</dbReference>
<reference evidence="15" key="2">
    <citation type="submission" date="2023-05" db="EMBL/GenBank/DDBJ databases">
        <authorList>
            <consortium name="Lawrence Berkeley National Laboratory"/>
            <person name="Steindorff A."/>
            <person name="Hensen N."/>
            <person name="Bonometti L."/>
            <person name="Westerberg I."/>
            <person name="Brannstrom I.O."/>
            <person name="Guillou S."/>
            <person name="Cros-Aarteil S."/>
            <person name="Calhoun S."/>
            <person name="Haridas S."/>
            <person name="Kuo A."/>
            <person name="Mondo S."/>
            <person name="Pangilinan J."/>
            <person name="Riley R."/>
            <person name="Labutti K."/>
            <person name="Andreopoulos B."/>
            <person name="Lipzen A."/>
            <person name="Chen C."/>
            <person name="Yanf M."/>
            <person name="Daum C."/>
            <person name="Ng V."/>
            <person name="Clum A."/>
            <person name="Ohm R."/>
            <person name="Martin F."/>
            <person name="Silar P."/>
            <person name="Natvig D."/>
            <person name="Lalanne C."/>
            <person name="Gautier V."/>
            <person name="Ament-Velasquez S.L."/>
            <person name="Kruys A."/>
            <person name="Hutchinson M.I."/>
            <person name="Powell A.J."/>
            <person name="Barry K."/>
            <person name="Miller A.N."/>
            <person name="Grigoriev I.V."/>
            <person name="Debuchy R."/>
            <person name="Gladieux P."/>
            <person name="Thoren M.H."/>
            <person name="Johannesson H."/>
        </authorList>
    </citation>
    <scope>NUCLEOTIDE SEQUENCE</scope>
    <source>
        <strain evidence="15">CBS 103.79</strain>
    </source>
</reference>
<feature type="active site" description="Nucleophile" evidence="11">
    <location>
        <position position="281"/>
    </location>
</feature>
<dbReference type="PANTHER" id="PTHR31490">
    <property type="entry name" value="GLYCOSYL HYDROLASE"/>
    <property type="match status" value="1"/>
</dbReference>
<evidence type="ECO:0000256" key="9">
    <source>
        <dbReference type="ARBA" id="ARBA00023295"/>
    </source>
</evidence>
<protein>
    <recommendedName>
        <fullName evidence="12">Beta-xylanase</fullName>
        <ecNumber evidence="12">3.2.1.8</ecNumber>
    </recommendedName>
</protein>
<evidence type="ECO:0000256" key="7">
    <source>
        <dbReference type="ARBA" id="ARBA00022801"/>
    </source>
</evidence>
<evidence type="ECO:0000256" key="8">
    <source>
        <dbReference type="ARBA" id="ARBA00023277"/>
    </source>
</evidence>
<dbReference type="Pfam" id="PF00331">
    <property type="entry name" value="Glyco_hydro_10"/>
    <property type="match status" value="1"/>
</dbReference>
<evidence type="ECO:0000313" key="16">
    <source>
        <dbReference type="Proteomes" id="UP001303889"/>
    </source>
</evidence>
<dbReference type="InterPro" id="IPR006311">
    <property type="entry name" value="TAT_signal"/>
</dbReference>
<dbReference type="AlphaFoldDB" id="A0AAN6ME15"/>
<keyword evidence="6" id="KW-0858">Xylan degradation</keyword>
<keyword evidence="13" id="KW-0732">Signal</keyword>
<dbReference type="SMART" id="SM00633">
    <property type="entry name" value="Glyco_10"/>
    <property type="match status" value="1"/>
</dbReference>
<evidence type="ECO:0000256" key="11">
    <source>
        <dbReference type="PROSITE-ProRule" id="PRU10061"/>
    </source>
</evidence>
<dbReference type="InterPro" id="IPR001000">
    <property type="entry name" value="GH10_dom"/>
</dbReference>
<evidence type="ECO:0000313" key="15">
    <source>
        <dbReference type="EMBL" id="KAK3899212.1"/>
    </source>
</evidence>
<keyword evidence="5" id="KW-0964">Secreted</keyword>
<dbReference type="PROSITE" id="PS00591">
    <property type="entry name" value="GH10_1"/>
    <property type="match status" value="1"/>
</dbReference>
<feature type="signal peptide" evidence="13">
    <location>
        <begin position="1"/>
        <end position="23"/>
    </location>
</feature>
<keyword evidence="7 12" id="KW-0378">Hydrolase</keyword>
<evidence type="ECO:0000256" key="6">
    <source>
        <dbReference type="ARBA" id="ARBA00022651"/>
    </source>
</evidence>
<evidence type="ECO:0000256" key="12">
    <source>
        <dbReference type="RuleBase" id="RU361174"/>
    </source>
</evidence>
<comment type="catalytic activity">
    <reaction evidence="1 12">
        <text>Endohydrolysis of (1-&gt;4)-beta-D-xylosidic linkages in xylans.</text>
        <dbReference type="EC" id="3.2.1.8"/>
    </reaction>
</comment>
<comment type="caution">
    <text evidence="15">The sequence shown here is derived from an EMBL/GenBank/DDBJ whole genome shotgun (WGS) entry which is preliminary data.</text>
</comment>
<accession>A0AAN6ME15</accession>
<evidence type="ECO:0000256" key="3">
    <source>
        <dbReference type="ARBA" id="ARBA00004851"/>
    </source>
</evidence>
<keyword evidence="10 12" id="KW-0624">Polysaccharide degradation</keyword>
<comment type="pathway">
    <text evidence="3">Glycan degradation; xylan degradation.</text>
</comment>
<evidence type="ECO:0000256" key="1">
    <source>
        <dbReference type="ARBA" id="ARBA00000681"/>
    </source>
</evidence>
<dbReference type="GO" id="GO:0005576">
    <property type="term" value="C:extracellular region"/>
    <property type="evidence" value="ECO:0007669"/>
    <property type="project" value="UniProtKB-SubCell"/>
</dbReference>
<reference evidence="15" key="1">
    <citation type="journal article" date="2023" name="Mol. Phylogenet. Evol.">
        <title>Genome-scale phylogeny and comparative genomics of the fungal order Sordariales.</title>
        <authorList>
            <person name="Hensen N."/>
            <person name="Bonometti L."/>
            <person name="Westerberg I."/>
            <person name="Brannstrom I.O."/>
            <person name="Guillou S."/>
            <person name="Cros-Aarteil S."/>
            <person name="Calhoun S."/>
            <person name="Haridas S."/>
            <person name="Kuo A."/>
            <person name="Mondo S."/>
            <person name="Pangilinan J."/>
            <person name="Riley R."/>
            <person name="LaButti K."/>
            <person name="Andreopoulos B."/>
            <person name="Lipzen A."/>
            <person name="Chen C."/>
            <person name="Yan M."/>
            <person name="Daum C."/>
            <person name="Ng V."/>
            <person name="Clum A."/>
            <person name="Steindorff A."/>
            <person name="Ohm R.A."/>
            <person name="Martin F."/>
            <person name="Silar P."/>
            <person name="Natvig D.O."/>
            <person name="Lalanne C."/>
            <person name="Gautier V."/>
            <person name="Ament-Velasquez S.L."/>
            <person name="Kruys A."/>
            <person name="Hutchinson M.I."/>
            <person name="Powell A.J."/>
            <person name="Barry K."/>
            <person name="Miller A.N."/>
            <person name="Grigoriev I.V."/>
            <person name="Debuchy R."/>
            <person name="Gladieux P."/>
            <person name="Hiltunen Thoren M."/>
            <person name="Johannesson H."/>
        </authorList>
    </citation>
    <scope>NUCLEOTIDE SEQUENCE</scope>
    <source>
        <strain evidence="15">CBS 103.79</strain>
    </source>
</reference>
<evidence type="ECO:0000256" key="4">
    <source>
        <dbReference type="ARBA" id="ARBA00007495"/>
    </source>
</evidence>
<feature type="chain" id="PRO_5042830166" description="Beta-xylanase" evidence="13">
    <location>
        <begin position="24"/>
        <end position="407"/>
    </location>
</feature>
<dbReference type="InterPro" id="IPR017853">
    <property type="entry name" value="GH"/>
</dbReference>
<evidence type="ECO:0000256" key="5">
    <source>
        <dbReference type="ARBA" id="ARBA00022525"/>
    </source>
</evidence>
<dbReference type="GO" id="GO:0031176">
    <property type="term" value="F:endo-1,4-beta-xylanase activity"/>
    <property type="evidence" value="ECO:0007669"/>
    <property type="project" value="UniProtKB-EC"/>
</dbReference>